<keyword evidence="2" id="KW-1185">Reference proteome</keyword>
<dbReference type="GeneID" id="103344544"/>
<dbReference type="CDD" id="cd20405">
    <property type="entry name" value="Tudor_Agenet_AtDUF_rpt1_3"/>
    <property type="match status" value="1"/>
</dbReference>
<dbReference type="Pfam" id="PF05641">
    <property type="entry name" value="Agenet"/>
    <property type="match status" value="1"/>
</dbReference>
<dbReference type="InterPro" id="IPR008395">
    <property type="entry name" value="Agenet-like_dom"/>
</dbReference>
<reference evidence="2" key="1">
    <citation type="journal article" date="2012" name="Nat. Commun.">
        <title>The genome of Prunus mume.</title>
        <authorList>
            <person name="Zhang Q."/>
            <person name="Chen W."/>
            <person name="Sun L."/>
            <person name="Zhao F."/>
            <person name="Huang B."/>
            <person name="Yang W."/>
            <person name="Tao Y."/>
            <person name="Wang J."/>
            <person name="Yuan Z."/>
            <person name="Fan G."/>
            <person name="Xing Z."/>
            <person name="Han C."/>
            <person name="Pan H."/>
            <person name="Zhong X."/>
            <person name="Shi W."/>
            <person name="Liang X."/>
            <person name="Du D."/>
            <person name="Sun F."/>
            <person name="Xu Z."/>
            <person name="Hao R."/>
            <person name="Lv T."/>
            <person name="Lv Y."/>
            <person name="Zheng Z."/>
            <person name="Sun M."/>
            <person name="Luo L."/>
            <person name="Cai M."/>
            <person name="Gao Y."/>
            <person name="Wang J."/>
            <person name="Yin Y."/>
            <person name="Xu X."/>
            <person name="Cheng T."/>
            <person name="Wang J."/>
        </authorList>
    </citation>
    <scope>NUCLEOTIDE SEQUENCE [LARGE SCALE GENOMIC DNA]</scope>
</reference>
<sequence>MAFTTRKVFQVGDEVEVCSKQDGFHGSYYEGIVTENLGDKYKVKYKNLVEEDDMSTALEELAEVDEVRPVCPKVWPDFFPGERVDAFANDGWWAGIITRKSGDDWFVYFPSTFEHIAYPMGFLQWTGLLLRGKAAVLPEETEYCDGRIIIDIC</sequence>
<feature type="domain" description="Agenet" evidence="1">
    <location>
        <begin position="76"/>
        <end position="138"/>
    </location>
</feature>
<reference evidence="3" key="2">
    <citation type="submission" date="2025-08" db="UniProtKB">
        <authorList>
            <consortium name="RefSeq"/>
        </authorList>
    </citation>
    <scope>IDENTIFICATION</scope>
</reference>
<proteinExistence type="predicted"/>
<accession>A0ABM0PY50</accession>
<dbReference type="Proteomes" id="UP000694861">
    <property type="component" value="Linkage group LG1"/>
</dbReference>
<dbReference type="PANTHER" id="PTHR31917:SF148">
    <property type="entry name" value="DUF724 DOMAIN-CONTAINING PROTEIN 2"/>
    <property type="match status" value="1"/>
</dbReference>
<dbReference type="Gene3D" id="2.30.30.140">
    <property type="match status" value="1"/>
</dbReference>
<evidence type="ECO:0000313" key="2">
    <source>
        <dbReference type="Proteomes" id="UP000694861"/>
    </source>
</evidence>
<dbReference type="RefSeq" id="XP_008246361.1">
    <property type="nucleotide sequence ID" value="XM_008248139.1"/>
</dbReference>
<dbReference type="SMART" id="SM00743">
    <property type="entry name" value="Agenet"/>
    <property type="match status" value="2"/>
</dbReference>
<evidence type="ECO:0000313" key="3">
    <source>
        <dbReference type="RefSeq" id="XP_008246361.1"/>
    </source>
</evidence>
<organism evidence="2 3">
    <name type="scientific">Prunus mume</name>
    <name type="common">Japanese apricot</name>
    <name type="synonym">Armeniaca mume</name>
    <dbReference type="NCBI Taxonomy" id="102107"/>
    <lineage>
        <taxon>Eukaryota</taxon>
        <taxon>Viridiplantae</taxon>
        <taxon>Streptophyta</taxon>
        <taxon>Embryophyta</taxon>
        <taxon>Tracheophyta</taxon>
        <taxon>Spermatophyta</taxon>
        <taxon>Magnoliopsida</taxon>
        <taxon>eudicotyledons</taxon>
        <taxon>Gunneridae</taxon>
        <taxon>Pentapetalae</taxon>
        <taxon>rosids</taxon>
        <taxon>fabids</taxon>
        <taxon>Rosales</taxon>
        <taxon>Rosaceae</taxon>
        <taxon>Amygdaloideae</taxon>
        <taxon>Amygdaleae</taxon>
        <taxon>Prunus</taxon>
    </lineage>
</organism>
<protein>
    <submittedName>
        <fullName evidence="3">Uncharacterized protein LOC103344544</fullName>
    </submittedName>
</protein>
<dbReference type="InterPro" id="IPR014002">
    <property type="entry name" value="Agenet_dom_plant"/>
</dbReference>
<gene>
    <name evidence="3" type="primary">LOC103344544</name>
</gene>
<dbReference type="PANTHER" id="PTHR31917">
    <property type="entry name" value="AGENET DOMAIN-CONTAINING PROTEIN-RELATED"/>
    <property type="match status" value="1"/>
</dbReference>
<feature type="domain" description="Agenet" evidence="1">
    <location>
        <begin position="7"/>
        <end position="75"/>
    </location>
</feature>
<name>A0ABM0PY50_PRUMU</name>
<evidence type="ECO:0000259" key="1">
    <source>
        <dbReference type="SMART" id="SM00743"/>
    </source>
</evidence>